<evidence type="ECO:0000313" key="3">
    <source>
        <dbReference type="Proteomes" id="UP000252519"/>
    </source>
</evidence>
<keyword evidence="3" id="KW-1185">Reference proteome</keyword>
<comment type="caution">
    <text evidence="2">The sequence shown here is derived from an EMBL/GenBank/DDBJ whole genome shotgun (WGS) entry which is preliminary data.</text>
</comment>
<reference evidence="2 3" key="1">
    <citation type="submission" date="2014-10" db="EMBL/GenBank/DDBJ databases">
        <title>Draft genome of the hookworm Ancylostoma caninum.</title>
        <authorList>
            <person name="Mitreva M."/>
        </authorList>
    </citation>
    <scope>NUCLEOTIDE SEQUENCE [LARGE SCALE GENOMIC DNA]</scope>
    <source>
        <strain evidence="2 3">Baltimore</strain>
    </source>
</reference>
<feature type="transmembrane region" description="Helical" evidence="1">
    <location>
        <begin position="52"/>
        <end position="76"/>
    </location>
</feature>
<gene>
    <name evidence="2" type="ORF">ANCCAN_07750</name>
</gene>
<protein>
    <submittedName>
        <fullName evidence="2">Uncharacterized protein</fullName>
    </submittedName>
</protein>
<dbReference type="AlphaFoldDB" id="A0A368GPF2"/>
<keyword evidence="1" id="KW-0472">Membrane</keyword>
<accession>A0A368GPF2</accession>
<evidence type="ECO:0000313" key="2">
    <source>
        <dbReference type="EMBL" id="RCN46204.1"/>
    </source>
</evidence>
<name>A0A368GPF2_ANCCA</name>
<organism evidence="2 3">
    <name type="scientific">Ancylostoma caninum</name>
    <name type="common">Dog hookworm</name>
    <dbReference type="NCBI Taxonomy" id="29170"/>
    <lineage>
        <taxon>Eukaryota</taxon>
        <taxon>Metazoa</taxon>
        <taxon>Ecdysozoa</taxon>
        <taxon>Nematoda</taxon>
        <taxon>Chromadorea</taxon>
        <taxon>Rhabditida</taxon>
        <taxon>Rhabditina</taxon>
        <taxon>Rhabditomorpha</taxon>
        <taxon>Strongyloidea</taxon>
        <taxon>Ancylostomatidae</taxon>
        <taxon>Ancylostomatinae</taxon>
        <taxon>Ancylostoma</taxon>
    </lineage>
</organism>
<keyword evidence="1" id="KW-1133">Transmembrane helix</keyword>
<dbReference type="EMBL" id="JOJR01000084">
    <property type="protein sequence ID" value="RCN46204.1"/>
    <property type="molecule type" value="Genomic_DNA"/>
</dbReference>
<proteinExistence type="predicted"/>
<keyword evidence="1" id="KW-0812">Transmembrane</keyword>
<evidence type="ECO:0000256" key="1">
    <source>
        <dbReference type="SAM" id="Phobius"/>
    </source>
</evidence>
<sequence>MKKTSNSKRNSWKRRRSLLNWQLRRKRDPWVVVASRNPEKSDSNSGSLPRSFVLSLNVLSFLCLIKHFICVIGTYFDINS</sequence>
<dbReference type="Proteomes" id="UP000252519">
    <property type="component" value="Unassembled WGS sequence"/>
</dbReference>